<keyword evidence="1" id="KW-0812">Transmembrane</keyword>
<evidence type="ECO:0000256" key="1">
    <source>
        <dbReference type="SAM" id="Phobius"/>
    </source>
</evidence>
<keyword evidence="1" id="KW-1133">Transmembrane helix</keyword>
<dbReference type="Proteomes" id="UP000184020">
    <property type="component" value="Unassembled WGS sequence"/>
</dbReference>
<feature type="transmembrane region" description="Helical" evidence="1">
    <location>
        <begin position="5"/>
        <end position="27"/>
    </location>
</feature>
<proteinExistence type="predicted"/>
<gene>
    <name evidence="2" type="ORF">SAMN05444372_112124</name>
</gene>
<feature type="transmembrane region" description="Helical" evidence="1">
    <location>
        <begin position="33"/>
        <end position="53"/>
    </location>
</feature>
<keyword evidence="3" id="KW-1185">Reference proteome</keyword>
<evidence type="ECO:0000313" key="3">
    <source>
        <dbReference type="Proteomes" id="UP000184020"/>
    </source>
</evidence>
<keyword evidence="1" id="KW-0472">Membrane</keyword>
<organism evidence="2 3">
    <name type="scientific">Flavobacterium micromati</name>
    <dbReference type="NCBI Taxonomy" id="229205"/>
    <lineage>
        <taxon>Bacteria</taxon>
        <taxon>Pseudomonadati</taxon>
        <taxon>Bacteroidota</taxon>
        <taxon>Flavobacteriia</taxon>
        <taxon>Flavobacteriales</taxon>
        <taxon>Flavobacteriaceae</taxon>
        <taxon>Flavobacterium</taxon>
    </lineage>
</organism>
<evidence type="ECO:0000313" key="2">
    <source>
        <dbReference type="EMBL" id="SHG98685.1"/>
    </source>
</evidence>
<dbReference type="AlphaFoldDB" id="A0A1M5PAH3"/>
<sequence length="84" mass="9738">MKKMFLLYIFWYFAVSIGVLTASFTFGHGLGDLFYLIALTLITFVIVIIFFRCSIKVNMLFLLITLTIILFTLKLTIFRGPEFP</sequence>
<name>A0A1M5PAH3_9FLAO</name>
<dbReference type="EMBL" id="FQWF01000012">
    <property type="protein sequence ID" value="SHG98685.1"/>
    <property type="molecule type" value="Genomic_DNA"/>
</dbReference>
<reference evidence="3" key="1">
    <citation type="submission" date="2016-11" db="EMBL/GenBank/DDBJ databases">
        <authorList>
            <person name="Varghese N."/>
            <person name="Submissions S."/>
        </authorList>
    </citation>
    <scope>NUCLEOTIDE SEQUENCE [LARGE SCALE GENOMIC DNA]</scope>
    <source>
        <strain evidence="3">DSM 17659</strain>
    </source>
</reference>
<feature type="transmembrane region" description="Helical" evidence="1">
    <location>
        <begin position="60"/>
        <end position="78"/>
    </location>
</feature>
<accession>A0A1M5PAH3</accession>
<protein>
    <submittedName>
        <fullName evidence="2">Uncharacterized protein</fullName>
    </submittedName>
</protein>
<dbReference type="STRING" id="229205.SAMN05444372_112124"/>